<dbReference type="VEuPathDB" id="VectorBase:ACUA008367"/>
<dbReference type="EMBL" id="AXCM01007722">
    <property type="status" value="NOT_ANNOTATED_CDS"/>
    <property type="molecule type" value="Genomic_DNA"/>
</dbReference>
<reference evidence="3" key="1">
    <citation type="submission" date="2013-09" db="EMBL/GenBank/DDBJ databases">
        <title>The Genome Sequence of Anopheles culicifacies species A.</title>
        <authorList>
            <consortium name="The Broad Institute Genomics Platform"/>
            <person name="Neafsey D.E."/>
            <person name="Besansky N."/>
            <person name="Howell P."/>
            <person name="Walton C."/>
            <person name="Young S.K."/>
            <person name="Zeng Q."/>
            <person name="Gargeya S."/>
            <person name="Fitzgerald M."/>
            <person name="Haas B."/>
            <person name="Abouelleil A."/>
            <person name="Allen A.W."/>
            <person name="Alvarado L."/>
            <person name="Arachchi H.M."/>
            <person name="Berlin A.M."/>
            <person name="Chapman S.B."/>
            <person name="Gainer-Dewar J."/>
            <person name="Goldberg J."/>
            <person name="Griggs A."/>
            <person name="Gujja S."/>
            <person name="Hansen M."/>
            <person name="Howarth C."/>
            <person name="Imamovic A."/>
            <person name="Ireland A."/>
            <person name="Larimer J."/>
            <person name="McCowan C."/>
            <person name="Murphy C."/>
            <person name="Pearson M."/>
            <person name="Poon T.W."/>
            <person name="Priest M."/>
            <person name="Roberts A."/>
            <person name="Saif S."/>
            <person name="Shea T."/>
            <person name="Sisk P."/>
            <person name="Sykes S."/>
            <person name="Wortman J."/>
            <person name="Nusbaum C."/>
            <person name="Birren B."/>
        </authorList>
    </citation>
    <scope>NUCLEOTIDE SEQUENCE [LARGE SCALE GENOMIC DNA]</scope>
    <source>
        <strain evidence="3">A-37</strain>
    </source>
</reference>
<sequence>MVFSQVNGLIYVVNQLLVKLRNIQETTIVMIPNGNSKSEGAVLEKEMHHLAAAGNRTKGVVQRLATTHEMPSTDAGCDGADGNDTGGAGDCDQDLWPTKGATTGDRKPATVGFRLPPGRSAVRPRQACEMSKTRPVSGSSLAQQAPN</sequence>
<name>A0A182M389_9DIPT</name>
<evidence type="ECO:0000256" key="1">
    <source>
        <dbReference type="SAM" id="MobiDB-lite"/>
    </source>
</evidence>
<organism evidence="2 3">
    <name type="scientific">Anopheles culicifacies</name>
    <dbReference type="NCBI Taxonomy" id="139723"/>
    <lineage>
        <taxon>Eukaryota</taxon>
        <taxon>Metazoa</taxon>
        <taxon>Ecdysozoa</taxon>
        <taxon>Arthropoda</taxon>
        <taxon>Hexapoda</taxon>
        <taxon>Insecta</taxon>
        <taxon>Pterygota</taxon>
        <taxon>Neoptera</taxon>
        <taxon>Endopterygota</taxon>
        <taxon>Diptera</taxon>
        <taxon>Nematocera</taxon>
        <taxon>Culicoidea</taxon>
        <taxon>Culicidae</taxon>
        <taxon>Anophelinae</taxon>
        <taxon>Anopheles</taxon>
        <taxon>culicifacies species complex</taxon>
    </lineage>
</organism>
<feature type="region of interest" description="Disordered" evidence="1">
    <location>
        <begin position="69"/>
        <end position="147"/>
    </location>
</feature>
<accession>A0A182M389</accession>
<feature type="compositionally biased region" description="Polar residues" evidence="1">
    <location>
        <begin position="134"/>
        <end position="147"/>
    </location>
</feature>
<protein>
    <submittedName>
        <fullName evidence="2">Uncharacterized protein</fullName>
    </submittedName>
</protein>
<dbReference type="EnsemblMetazoa" id="ACUA008367-RA">
    <property type="protein sequence ID" value="ACUA008367-PA"/>
    <property type="gene ID" value="ACUA008367"/>
</dbReference>
<reference evidence="2" key="2">
    <citation type="submission" date="2020-05" db="UniProtKB">
        <authorList>
            <consortium name="EnsemblMetazoa"/>
        </authorList>
    </citation>
    <scope>IDENTIFICATION</scope>
    <source>
        <strain evidence="2">A-37</strain>
    </source>
</reference>
<dbReference type="Proteomes" id="UP000075883">
    <property type="component" value="Unassembled WGS sequence"/>
</dbReference>
<keyword evidence="3" id="KW-1185">Reference proteome</keyword>
<evidence type="ECO:0000313" key="3">
    <source>
        <dbReference type="Proteomes" id="UP000075883"/>
    </source>
</evidence>
<evidence type="ECO:0000313" key="2">
    <source>
        <dbReference type="EnsemblMetazoa" id="ACUA008367-PA"/>
    </source>
</evidence>
<dbReference type="AlphaFoldDB" id="A0A182M389"/>
<proteinExistence type="predicted"/>
<feature type="compositionally biased region" description="Low complexity" evidence="1">
    <location>
        <begin position="73"/>
        <end position="83"/>
    </location>
</feature>